<dbReference type="RefSeq" id="WP_207143318.1">
    <property type="nucleotide sequence ID" value="NZ_JAEKJZ010000007.1"/>
</dbReference>
<protein>
    <recommendedName>
        <fullName evidence="3">Lipoprotein</fullName>
    </recommendedName>
</protein>
<dbReference type="PROSITE" id="PS51257">
    <property type="entry name" value="PROKAR_LIPOPROTEIN"/>
    <property type="match status" value="1"/>
</dbReference>
<accession>A0A939EI94</accession>
<comment type="caution">
    <text evidence="1">The sequence shown here is derived from an EMBL/GenBank/DDBJ whole genome shotgun (WGS) entry which is preliminary data.</text>
</comment>
<gene>
    <name evidence="1" type="ORF">JF539_24080</name>
</gene>
<evidence type="ECO:0008006" key="3">
    <source>
        <dbReference type="Google" id="ProtNLM"/>
    </source>
</evidence>
<dbReference type="Proteomes" id="UP000664096">
    <property type="component" value="Unassembled WGS sequence"/>
</dbReference>
<dbReference type="AlphaFoldDB" id="A0A939EI94"/>
<name>A0A939EI94_9HYPH</name>
<organism evidence="1 2">
    <name type="scientific">Roseibium aggregatum</name>
    <dbReference type="NCBI Taxonomy" id="187304"/>
    <lineage>
        <taxon>Bacteria</taxon>
        <taxon>Pseudomonadati</taxon>
        <taxon>Pseudomonadota</taxon>
        <taxon>Alphaproteobacteria</taxon>
        <taxon>Hyphomicrobiales</taxon>
        <taxon>Stappiaceae</taxon>
        <taxon>Roseibium</taxon>
    </lineage>
</organism>
<dbReference type="EMBL" id="JAEKJZ010000007">
    <property type="protein sequence ID" value="MBN9673458.1"/>
    <property type="molecule type" value="Genomic_DNA"/>
</dbReference>
<sequence>MKSAKPIGVIFASLLAACTSHQDHVATGAQNTKARDSCDPGTVIERLENEMKTGLGGSGREKMSLLYDAYFQIMKKCNKVQDVDFVVKQEWGDKRTAKFLGFPSLNPYYYTQKKSWAGGLCLSREGRESGLLGAPKWYCEKGGWTDEI</sequence>
<evidence type="ECO:0000313" key="1">
    <source>
        <dbReference type="EMBL" id="MBN9673458.1"/>
    </source>
</evidence>
<reference evidence="1" key="1">
    <citation type="submission" date="2020-12" db="EMBL/GenBank/DDBJ databases">
        <title>Oil enriched cultivation method for isolating marine PHA-producing bacteria.</title>
        <authorList>
            <person name="Zheng W."/>
            <person name="Yu S."/>
            <person name="Huang Y."/>
        </authorList>
    </citation>
    <scope>NUCLEOTIDE SEQUENCE</scope>
    <source>
        <strain evidence="1">SY-2-12</strain>
    </source>
</reference>
<proteinExistence type="predicted"/>
<evidence type="ECO:0000313" key="2">
    <source>
        <dbReference type="Proteomes" id="UP000664096"/>
    </source>
</evidence>